<dbReference type="Gene3D" id="1.20.58.390">
    <property type="entry name" value="Neurotransmitter-gated ion-channel transmembrane domain"/>
    <property type="match status" value="1"/>
</dbReference>
<feature type="domain" description="Neurotransmitter-gated ion-channel ligand-binding" evidence="13">
    <location>
        <begin position="402"/>
        <end position="599"/>
    </location>
</feature>
<evidence type="ECO:0000313" key="16">
    <source>
        <dbReference type="Proteomes" id="UP000054359"/>
    </source>
</evidence>
<dbReference type="InterPro" id="IPR018000">
    <property type="entry name" value="Neurotransmitter_ion_chnl_CS"/>
</dbReference>
<comment type="caution">
    <text evidence="11">Lacks conserved residue(s) required for the propagation of feature annotation.</text>
</comment>
<keyword evidence="7 11" id="KW-1133">Transmembrane helix</keyword>
<evidence type="ECO:0000256" key="6">
    <source>
        <dbReference type="ARBA" id="ARBA00022729"/>
    </source>
</evidence>
<organism evidence="15 16">
    <name type="scientific">Stegodyphus mimosarum</name>
    <name type="common">African social velvet spider</name>
    <dbReference type="NCBI Taxonomy" id="407821"/>
    <lineage>
        <taxon>Eukaryota</taxon>
        <taxon>Metazoa</taxon>
        <taxon>Ecdysozoa</taxon>
        <taxon>Arthropoda</taxon>
        <taxon>Chelicerata</taxon>
        <taxon>Arachnida</taxon>
        <taxon>Araneae</taxon>
        <taxon>Araneomorphae</taxon>
        <taxon>Entelegynae</taxon>
        <taxon>Eresoidea</taxon>
        <taxon>Eresidae</taxon>
        <taxon>Stegodyphus</taxon>
    </lineage>
</organism>
<dbReference type="Pfam" id="PF02932">
    <property type="entry name" value="Neur_chan_memb"/>
    <property type="match status" value="1"/>
</dbReference>
<evidence type="ECO:0000256" key="3">
    <source>
        <dbReference type="ARBA" id="ARBA00022448"/>
    </source>
</evidence>
<accession>A0A087UNJ8</accession>
<keyword evidence="10 11" id="KW-0407">Ion channel</keyword>
<evidence type="ECO:0000256" key="8">
    <source>
        <dbReference type="ARBA" id="ARBA00023065"/>
    </source>
</evidence>
<keyword evidence="16" id="KW-1185">Reference proteome</keyword>
<dbReference type="GO" id="GO:0005886">
    <property type="term" value="C:plasma membrane"/>
    <property type="evidence" value="ECO:0007669"/>
    <property type="project" value="UniProtKB-SubCell"/>
</dbReference>
<keyword evidence="6 11" id="KW-0732">Signal</keyword>
<dbReference type="Proteomes" id="UP000054359">
    <property type="component" value="Unassembled WGS sequence"/>
</dbReference>
<dbReference type="PANTHER" id="PTHR18945">
    <property type="entry name" value="NEUROTRANSMITTER GATED ION CHANNEL"/>
    <property type="match status" value="1"/>
</dbReference>
<dbReference type="InterPro" id="IPR036734">
    <property type="entry name" value="Neur_chan_lig-bd_sf"/>
</dbReference>
<evidence type="ECO:0000256" key="11">
    <source>
        <dbReference type="RuleBase" id="RU000687"/>
    </source>
</evidence>
<evidence type="ECO:0000259" key="13">
    <source>
        <dbReference type="Pfam" id="PF02931"/>
    </source>
</evidence>
<feature type="transmembrane region" description="Helical" evidence="11">
    <location>
        <begin position="665"/>
        <end position="688"/>
    </location>
</feature>
<dbReference type="EMBL" id="KK120747">
    <property type="protein sequence ID" value="KFM78937.1"/>
    <property type="molecule type" value="Genomic_DNA"/>
</dbReference>
<dbReference type="GO" id="GO:0005230">
    <property type="term" value="F:extracellular ligand-gated monoatomic ion channel activity"/>
    <property type="evidence" value="ECO:0007669"/>
    <property type="project" value="InterPro"/>
</dbReference>
<dbReference type="AlphaFoldDB" id="A0A087UNJ8"/>
<dbReference type="SUPFAM" id="SSF52266">
    <property type="entry name" value="SGNH hydrolase"/>
    <property type="match status" value="1"/>
</dbReference>
<protein>
    <submittedName>
        <fullName evidence="15">Glycine receptor subunit alpha-2</fullName>
    </submittedName>
</protein>
<dbReference type="FunFam" id="2.70.170.10:FF:000024">
    <property type="entry name" value="Histamine-gated chloride channel subunit"/>
    <property type="match status" value="1"/>
</dbReference>
<keyword evidence="3 11" id="KW-0813">Transport</keyword>
<dbReference type="InterPro" id="IPR006201">
    <property type="entry name" value="Neur_channel"/>
</dbReference>
<dbReference type="SUPFAM" id="SSF90112">
    <property type="entry name" value="Neurotransmitter-gated ion-channel transmembrane pore"/>
    <property type="match status" value="1"/>
</dbReference>
<proteinExistence type="inferred from homology"/>
<dbReference type="GO" id="GO:0004888">
    <property type="term" value="F:transmembrane signaling receptor activity"/>
    <property type="evidence" value="ECO:0007669"/>
    <property type="project" value="InterPro"/>
</dbReference>
<feature type="region of interest" description="Disordered" evidence="12">
    <location>
        <begin position="72"/>
        <end position="93"/>
    </location>
</feature>
<evidence type="ECO:0000256" key="2">
    <source>
        <dbReference type="ARBA" id="ARBA00004236"/>
    </source>
</evidence>
<feature type="transmembrane region" description="Helical" evidence="11">
    <location>
        <begin position="629"/>
        <end position="645"/>
    </location>
</feature>
<feature type="domain" description="Neurotransmitter-gated ion-channel transmembrane" evidence="14">
    <location>
        <begin position="607"/>
        <end position="689"/>
    </location>
</feature>
<evidence type="ECO:0000313" key="15">
    <source>
        <dbReference type="EMBL" id="KFM78937.1"/>
    </source>
</evidence>
<reference evidence="15 16" key="1">
    <citation type="submission" date="2013-11" db="EMBL/GenBank/DDBJ databases">
        <title>Genome sequencing of Stegodyphus mimosarum.</title>
        <authorList>
            <person name="Bechsgaard J."/>
        </authorList>
    </citation>
    <scope>NUCLEOTIDE SEQUENCE [LARGE SCALE GENOMIC DNA]</scope>
</reference>
<name>A0A087UNJ8_STEMI</name>
<dbReference type="Pfam" id="PF02931">
    <property type="entry name" value="Neur_chan_LBD"/>
    <property type="match status" value="1"/>
</dbReference>
<dbReference type="InterPro" id="IPR036719">
    <property type="entry name" value="Neuro-gated_channel_TM_sf"/>
</dbReference>
<dbReference type="PROSITE" id="PS00236">
    <property type="entry name" value="NEUROTR_ION_CHANNEL"/>
    <property type="match status" value="1"/>
</dbReference>
<dbReference type="NCBIfam" id="TIGR00860">
    <property type="entry name" value="LIC"/>
    <property type="match status" value="1"/>
</dbReference>
<dbReference type="CDD" id="cd00229">
    <property type="entry name" value="SGNH_hydrolase"/>
    <property type="match status" value="1"/>
</dbReference>
<evidence type="ECO:0000256" key="7">
    <source>
        <dbReference type="ARBA" id="ARBA00022989"/>
    </source>
</evidence>
<keyword evidence="9 11" id="KW-0472">Membrane</keyword>
<dbReference type="PRINTS" id="PR00252">
    <property type="entry name" value="NRIONCHANNEL"/>
</dbReference>
<dbReference type="Gene3D" id="2.70.170.10">
    <property type="entry name" value="Neurotransmitter-gated ion-channel ligand-binding domain"/>
    <property type="match status" value="1"/>
</dbReference>
<feature type="compositionally biased region" description="Basic residues" evidence="12">
    <location>
        <begin position="167"/>
        <end position="182"/>
    </location>
</feature>
<dbReference type="GO" id="GO:0099095">
    <property type="term" value="F:ligand-gated monoatomic anion channel activity"/>
    <property type="evidence" value="ECO:0007669"/>
    <property type="project" value="UniProtKB-ARBA"/>
</dbReference>
<dbReference type="PRINTS" id="PR00253">
    <property type="entry name" value="GABAARECEPTR"/>
</dbReference>
<gene>
    <name evidence="15" type="ORF">X975_04005</name>
</gene>
<dbReference type="OrthoDB" id="407674at2759"/>
<dbReference type="Gene3D" id="3.40.50.1110">
    <property type="entry name" value="SGNH hydrolase"/>
    <property type="match status" value="1"/>
</dbReference>
<feature type="non-terminal residue" evidence="15">
    <location>
        <position position="762"/>
    </location>
</feature>
<dbReference type="InterPro" id="IPR036514">
    <property type="entry name" value="SGNH_hydro_sf"/>
</dbReference>
<feature type="transmembrane region" description="Helical" evidence="11">
    <location>
        <begin position="600"/>
        <end position="622"/>
    </location>
</feature>
<evidence type="ECO:0000256" key="12">
    <source>
        <dbReference type="SAM" id="MobiDB-lite"/>
    </source>
</evidence>
<dbReference type="InterPro" id="IPR006202">
    <property type="entry name" value="Neur_chan_lig-bd"/>
</dbReference>
<keyword evidence="5 11" id="KW-0812">Transmembrane</keyword>
<dbReference type="CDD" id="cd19049">
    <property type="entry name" value="LGIC_TM_anion"/>
    <property type="match status" value="1"/>
</dbReference>
<evidence type="ECO:0000259" key="14">
    <source>
        <dbReference type="Pfam" id="PF02932"/>
    </source>
</evidence>
<sequence>MKSCIRLLLDVTLFVTLMFIQGNASYSEFSYAQKTHNEIIKAGSKNEAPEYRETRVKTKYYELTKEDFAQMSDESYGKMNKGRHSGSQRKKTQKNLFREQHKCKSFHCVCDSENKQGTEMCCYEIKPASTKSGRSIEKVAHDFPDDYDDNVLNDVSIQPNRNDKSCHRGSKHFSHPAPRTRKPKDKLNVLIIGDETVDFLKGSIYRGRCNVSTESYPGLSVTDAKQRMRDALAKMNDKPDKLIIHAGANDIIDELPSVASLVISKLKGLVDEMRSSQESGNAARSYALSGIIPRNDPLMTYNHKVNVINSDVGWYAQRNGVEYIDHSHIFWENGALRKDLYHFDGTLNEDGLRLMEDSIFDDSWCRRTDDDFHEQTWNLRQKIRLRNRPSLELKDILPMERKVYDKHLPPKKDGQPTKVHFHVTVLSVDSIDEESMTYVADIFLAQSWQDYRLRLPENMTEGYRILDVGWLQYIWRPDSFFKNAKKVTFHDMSVPNHYLWLYYDKTLLYMAKLTLELSCAMKFEAYPHDTQNCSMMIESLSHTTDDLIFLWNISSPLVVSEDVELPQLDIVESSTEDCTLEYSTGNFTCLAVVFNLKRRLGYHLFHTYVPTTLIVVMSWISFWIRPEAIPARVTLGVTSLLTLATQNTQSQSSLPPVSYVKAIDVWMSSCTVFVFMSLMEFAVVNHYMGYTGSSKLMRGYSVDELDKLLLQRKNGVTIRGNSFSSPPRTPNTCCDLDIALGIDRFSRFFFPFSFFILNLVYW</sequence>
<dbReference type="GO" id="GO:0005254">
    <property type="term" value="F:chloride channel activity"/>
    <property type="evidence" value="ECO:0007669"/>
    <property type="project" value="UniProtKB-ARBA"/>
</dbReference>
<dbReference type="SUPFAM" id="SSF63712">
    <property type="entry name" value="Nicotinic receptor ligand binding domain-like"/>
    <property type="match status" value="1"/>
</dbReference>
<feature type="compositionally biased region" description="Basic residues" evidence="12">
    <location>
        <begin position="80"/>
        <end position="93"/>
    </location>
</feature>
<evidence type="ECO:0000256" key="1">
    <source>
        <dbReference type="ARBA" id="ARBA00004141"/>
    </source>
</evidence>
<comment type="similarity">
    <text evidence="11">Belongs to the ligand-gated ion channel (TC 1.A.9) family.</text>
</comment>
<evidence type="ECO:0000256" key="9">
    <source>
        <dbReference type="ARBA" id="ARBA00023136"/>
    </source>
</evidence>
<keyword evidence="8 11" id="KW-0406">Ion transport</keyword>
<dbReference type="STRING" id="407821.A0A087UNJ8"/>
<feature type="region of interest" description="Disordered" evidence="12">
    <location>
        <begin position="159"/>
        <end position="182"/>
    </location>
</feature>
<dbReference type="InterPro" id="IPR006029">
    <property type="entry name" value="Neurotrans-gated_channel_TM"/>
</dbReference>
<keyword evidence="15" id="KW-0675">Receptor</keyword>
<evidence type="ECO:0000256" key="10">
    <source>
        <dbReference type="ARBA" id="ARBA00023303"/>
    </source>
</evidence>
<dbReference type="InterPro" id="IPR006028">
    <property type="entry name" value="GABAA/Glycine_rcpt"/>
</dbReference>
<comment type="subcellular location">
    <subcellularLocation>
        <location evidence="2">Cell membrane</location>
    </subcellularLocation>
    <subcellularLocation>
        <location evidence="1">Membrane</location>
        <topology evidence="1">Multi-pass membrane protein</topology>
    </subcellularLocation>
</comment>
<dbReference type="OMA" id="GQPTKVH"/>
<evidence type="ECO:0000256" key="5">
    <source>
        <dbReference type="ARBA" id="ARBA00022692"/>
    </source>
</evidence>
<dbReference type="InterPro" id="IPR038050">
    <property type="entry name" value="Neuro_actylchol_rec"/>
</dbReference>
<keyword evidence="4" id="KW-1003">Cell membrane</keyword>
<evidence type="ECO:0000256" key="4">
    <source>
        <dbReference type="ARBA" id="ARBA00022475"/>
    </source>
</evidence>
<feature type="signal peptide" evidence="11">
    <location>
        <begin position="1"/>
        <end position="25"/>
    </location>
</feature>
<feature type="chain" id="PRO_5022263250" evidence="11">
    <location>
        <begin position="26"/>
        <end position="762"/>
    </location>
</feature>